<protein>
    <submittedName>
        <fullName evidence="1">Uncharacterized protein</fullName>
    </submittedName>
</protein>
<sequence>MFIKFIRYMQIISLFPKISISQYRFPFTNPSVGVIPNYYSTQMYDTGFNYENLVRNSQNSDYKQETRVQDYNDYNDGNECSCSCRNCEDPEKCCEPFCSNCNTQGMANIVLIPYPYPLILSLNSQWNSTMKYVKTNETNPTSETTENTFATPSHEINNTIPPISSITVPTFTTMSTVQTTKTNPTISANPVTQTPSEPSLRAINRSNKSKYLLTTARRTMPVWVPKYGIVPIPDNLAKKLMVKLRQMKELQNF</sequence>
<evidence type="ECO:0000313" key="1">
    <source>
        <dbReference type="EnsemblMetazoa" id="XP_037868577.1"/>
    </source>
</evidence>
<accession>A0A8R2R043</accession>
<dbReference type="EnsemblMetazoa" id="XM_038012649.1">
    <property type="protein sequence ID" value="XP_037868577.1"/>
    <property type="gene ID" value="LOC119628849"/>
</dbReference>
<dbReference type="KEGG" id="bmor:119628849"/>
<dbReference type="Proteomes" id="UP000005204">
    <property type="component" value="Unassembled WGS sequence"/>
</dbReference>
<organism evidence="1 2">
    <name type="scientific">Bombyx mori</name>
    <name type="common">Silk moth</name>
    <dbReference type="NCBI Taxonomy" id="7091"/>
    <lineage>
        <taxon>Eukaryota</taxon>
        <taxon>Metazoa</taxon>
        <taxon>Ecdysozoa</taxon>
        <taxon>Arthropoda</taxon>
        <taxon>Hexapoda</taxon>
        <taxon>Insecta</taxon>
        <taxon>Pterygota</taxon>
        <taxon>Neoptera</taxon>
        <taxon>Endopterygota</taxon>
        <taxon>Lepidoptera</taxon>
        <taxon>Glossata</taxon>
        <taxon>Ditrysia</taxon>
        <taxon>Bombycoidea</taxon>
        <taxon>Bombycidae</taxon>
        <taxon>Bombycinae</taxon>
        <taxon>Bombyx</taxon>
    </lineage>
</organism>
<keyword evidence="2" id="KW-1185">Reference proteome</keyword>
<dbReference type="GeneID" id="119628849"/>
<name>A0A8R2R043_BOMMO</name>
<reference evidence="1" key="2">
    <citation type="submission" date="2022-06" db="UniProtKB">
        <authorList>
            <consortium name="EnsemblMetazoa"/>
        </authorList>
    </citation>
    <scope>IDENTIFICATION</scope>
    <source>
        <strain evidence="1">p50T (Dazao)</strain>
    </source>
</reference>
<proteinExistence type="predicted"/>
<reference evidence="2" key="1">
    <citation type="journal article" date="2008" name="Insect Biochem. Mol. Biol.">
        <title>The genome of a lepidopteran model insect, the silkworm Bombyx mori.</title>
        <authorList>
            <consortium name="International Silkworm Genome Consortium"/>
        </authorList>
    </citation>
    <scope>NUCLEOTIDE SEQUENCE [LARGE SCALE GENOMIC DNA]</scope>
    <source>
        <strain evidence="2">p50T</strain>
    </source>
</reference>
<evidence type="ECO:0000313" key="2">
    <source>
        <dbReference type="Proteomes" id="UP000005204"/>
    </source>
</evidence>
<dbReference type="AlphaFoldDB" id="A0A8R2R043"/>
<dbReference type="RefSeq" id="XP_037868577.1">
    <property type="nucleotide sequence ID" value="XM_038012649.2"/>
</dbReference>